<dbReference type="PANTHER" id="PTHR13379:SF0">
    <property type="entry name" value="UPF0415 PROTEIN C7ORF25"/>
    <property type="match status" value="1"/>
</dbReference>
<sequence length="494" mass="51799">HPLAHPATANLDVTCLVALSSSLCRGSGRFQQFLERPLALTAELERNEPCLPPLKSFLLSSGRRLIACQTAVTEFRSILETVAGPTEIRRAEKWLSRVEQVPDQCPPDLCNRLRLSRSVQARHLAIFGTGAALGAITVTSNAKFVRAAGKQGLHFCVHLHSCRPLTEAKEGQRTRNPRGLFPEVVLLQPDSIPDSPRQPPNSNGRALPAGGHCSANIGAMSCTLLTSDLLLSTAAQCIPAMSDPGGLVCIVGGSASQPGPARLAALAALRAGADQAKVVCADSAAAAALRGCWPQPTAVLEVGAIDNGRRRQRLIQCLQADGCQAVLVGPGLDSSEDSIQLATDAIEAAQALNQPLVIDGSALVAVSRNPNLIRGNQRVILTPNWLEFCQLCESQTPPIASSSSSTPTSAGRLSAALGGGSSRRCSGQGALLAGLALVFSHWCFSAADARTATTNNTTVSSSANLPMLRHPAFASRLRSRRTGQTVRSSSVCFA</sequence>
<dbReference type="Pfam" id="PF01256">
    <property type="entry name" value="Carb_kinase"/>
    <property type="match status" value="1"/>
</dbReference>
<comment type="catalytic activity">
    <reaction evidence="3">
        <text>(6S)-NADPHX + ATP = ADP + phosphate + NADPH + H(+)</text>
        <dbReference type="Rhea" id="RHEA:32231"/>
        <dbReference type="ChEBI" id="CHEBI:15378"/>
        <dbReference type="ChEBI" id="CHEBI:30616"/>
        <dbReference type="ChEBI" id="CHEBI:43474"/>
        <dbReference type="ChEBI" id="CHEBI:57783"/>
        <dbReference type="ChEBI" id="CHEBI:64076"/>
        <dbReference type="ChEBI" id="CHEBI:456216"/>
        <dbReference type="EC" id="4.2.1.93"/>
    </reaction>
</comment>
<dbReference type="Gene3D" id="3.40.1190.20">
    <property type="match status" value="1"/>
</dbReference>
<dbReference type="PANTHER" id="PTHR13379">
    <property type="entry name" value="UNCHARACTERIZED DUF1308"/>
    <property type="match status" value="1"/>
</dbReference>
<proteinExistence type="predicted"/>
<dbReference type="WBParaSite" id="maker-unitig_3893-snap-gene-0.2-mRNA-1">
    <property type="protein sequence ID" value="maker-unitig_3893-snap-gene-0.2-mRNA-1"/>
    <property type="gene ID" value="maker-unitig_3893-snap-gene-0.2"/>
</dbReference>
<dbReference type="Proteomes" id="UP000095280">
    <property type="component" value="Unplaced"/>
</dbReference>
<evidence type="ECO:0000259" key="4">
    <source>
        <dbReference type="PROSITE" id="PS51383"/>
    </source>
</evidence>
<dbReference type="PROSITE" id="PS51383">
    <property type="entry name" value="YJEF_C_3"/>
    <property type="match status" value="1"/>
</dbReference>
<protein>
    <recommendedName>
        <fullName evidence="1">ATP-dependent NAD(P)H-hydrate dehydratase</fullName>
        <ecNumber evidence="1">4.2.1.93</ecNumber>
    </recommendedName>
    <alternativeName>
        <fullName evidence="2">NAD(P)HX dehydratase</fullName>
    </alternativeName>
</protein>
<evidence type="ECO:0000313" key="5">
    <source>
        <dbReference type="Proteomes" id="UP000095280"/>
    </source>
</evidence>
<reference evidence="6" key="1">
    <citation type="submission" date="2016-11" db="UniProtKB">
        <authorList>
            <consortium name="WormBaseParasite"/>
        </authorList>
    </citation>
    <scope>IDENTIFICATION</scope>
</reference>
<organism evidence="5 6">
    <name type="scientific">Macrostomum lignano</name>
    <dbReference type="NCBI Taxonomy" id="282301"/>
    <lineage>
        <taxon>Eukaryota</taxon>
        <taxon>Metazoa</taxon>
        <taxon>Spiralia</taxon>
        <taxon>Lophotrochozoa</taxon>
        <taxon>Platyhelminthes</taxon>
        <taxon>Rhabditophora</taxon>
        <taxon>Macrostomorpha</taxon>
        <taxon>Macrostomida</taxon>
        <taxon>Macrostomidae</taxon>
        <taxon>Macrostomum</taxon>
    </lineage>
</organism>
<keyword evidence="5" id="KW-1185">Reference proteome</keyword>
<dbReference type="InterPro" id="IPR029056">
    <property type="entry name" value="Ribokinase-like"/>
</dbReference>
<accession>A0A1I8FLL3</accession>
<dbReference type="InterPro" id="IPR010733">
    <property type="entry name" value="DUF1308"/>
</dbReference>
<dbReference type="GO" id="GO:0047453">
    <property type="term" value="F:ATP-dependent NAD(P)H-hydrate dehydratase activity"/>
    <property type="evidence" value="ECO:0007669"/>
    <property type="project" value="UniProtKB-EC"/>
</dbReference>
<name>A0A1I8FLL3_9PLAT</name>
<dbReference type="AlphaFoldDB" id="A0A1I8FLL3"/>
<evidence type="ECO:0000256" key="2">
    <source>
        <dbReference type="ARBA" id="ARBA00029804"/>
    </source>
</evidence>
<evidence type="ECO:0000313" key="6">
    <source>
        <dbReference type="WBParaSite" id="maker-unitig_3893-snap-gene-0.2-mRNA-1"/>
    </source>
</evidence>
<dbReference type="InterPro" id="IPR000631">
    <property type="entry name" value="CARKD"/>
</dbReference>
<dbReference type="SUPFAM" id="SSF53613">
    <property type="entry name" value="Ribokinase-like"/>
    <property type="match status" value="1"/>
</dbReference>
<evidence type="ECO:0000256" key="1">
    <source>
        <dbReference type="ARBA" id="ARBA00013249"/>
    </source>
</evidence>
<evidence type="ECO:0000256" key="3">
    <source>
        <dbReference type="ARBA" id="ARBA00047472"/>
    </source>
</evidence>
<feature type="domain" description="YjeF C-terminal" evidence="4">
    <location>
        <begin position="246"/>
        <end position="494"/>
    </location>
</feature>
<dbReference type="EC" id="4.2.1.93" evidence="1"/>
<dbReference type="Pfam" id="PF07000">
    <property type="entry name" value="DUF1308"/>
    <property type="match status" value="1"/>
</dbReference>